<dbReference type="CDD" id="cd00707">
    <property type="entry name" value="Pancreat_lipase_like"/>
    <property type="match status" value="1"/>
</dbReference>
<feature type="domain" description="PLAT" evidence="10">
    <location>
        <begin position="364"/>
        <end position="491"/>
    </location>
</feature>
<evidence type="ECO:0000256" key="2">
    <source>
        <dbReference type="ARBA" id="ARBA00010701"/>
    </source>
</evidence>
<dbReference type="FunFam" id="3.40.50.1820:FF:000033">
    <property type="entry name" value="Pancreatic triacylglycerol lipase"/>
    <property type="match status" value="1"/>
</dbReference>
<keyword evidence="9" id="KW-0732">Signal</keyword>
<dbReference type="GO" id="GO:0005615">
    <property type="term" value="C:extracellular space"/>
    <property type="evidence" value="ECO:0007669"/>
    <property type="project" value="TreeGrafter"/>
</dbReference>
<dbReference type="PIRSF" id="PIRSF000865">
    <property type="entry name" value="Lipoprotein_lipase_LIPH"/>
    <property type="match status" value="1"/>
</dbReference>
<dbReference type="Gene3D" id="3.40.50.1820">
    <property type="entry name" value="alpha/beta hydrolase"/>
    <property type="match status" value="1"/>
</dbReference>
<dbReference type="SUPFAM" id="SSF49723">
    <property type="entry name" value="Lipase/lipooxygenase domain (PLAT/LH2 domain)"/>
    <property type="match status" value="1"/>
</dbReference>
<dbReference type="EnsemblMetazoa" id="XM_038201984.1">
    <property type="protein sequence ID" value="XP_038057912.1"/>
    <property type="gene ID" value="LOC119729358"/>
</dbReference>
<keyword evidence="3" id="KW-0964">Secreted</keyword>
<feature type="active site" description="Charge relay system" evidence="5">
    <location>
        <position position="204"/>
    </location>
</feature>
<dbReference type="InterPro" id="IPR000734">
    <property type="entry name" value="TAG_lipase"/>
</dbReference>
<feature type="active site" description="Nucleophile" evidence="5">
    <location>
        <position position="181"/>
    </location>
</feature>
<feature type="binding site" evidence="6">
    <location>
        <position position="220"/>
    </location>
    <ligand>
        <name>Ca(2+)</name>
        <dbReference type="ChEBI" id="CHEBI:29108"/>
    </ligand>
</feature>
<keyword evidence="6" id="KW-0106">Calcium</keyword>
<dbReference type="OrthoDB" id="199913at2759"/>
<name>A0A914A250_PATMI</name>
<dbReference type="Gene3D" id="2.60.60.20">
    <property type="entry name" value="PLAT/LH2 domain"/>
    <property type="match status" value="1"/>
</dbReference>
<accession>A0A914A250</accession>
<dbReference type="OMA" id="YEVWSAI"/>
<dbReference type="GO" id="GO:0046872">
    <property type="term" value="F:metal ion binding"/>
    <property type="evidence" value="ECO:0007669"/>
    <property type="project" value="UniProtKB-KW"/>
</dbReference>
<evidence type="ECO:0000313" key="11">
    <source>
        <dbReference type="EnsemblMetazoa" id="XP_038057912.1"/>
    </source>
</evidence>
<proteinExistence type="inferred from homology"/>
<evidence type="ECO:0000256" key="9">
    <source>
        <dbReference type="SAM" id="SignalP"/>
    </source>
</evidence>
<dbReference type="InterPro" id="IPR036392">
    <property type="entry name" value="PLAT/LH2_dom_sf"/>
</dbReference>
<feature type="binding site" evidence="6">
    <location>
        <position position="223"/>
    </location>
    <ligand>
        <name>Ca(2+)</name>
        <dbReference type="ChEBI" id="CHEBI:29108"/>
    </ligand>
</feature>
<dbReference type="PRINTS" id="PR00823">
    <property type="entry name" value="PANCLIPASE"/>
</dbReference>
<sequence>MWKLVHLLLFAAHVVSGGLFDKDDAAEDEVCYGDLGCFSTAYPFLDPPYRGVSVLPESPEAIATTFHLNTRKNPSVAQILLNKDNTSLLSSYFDPTRETKIICHGFTENGDKQWVVDMAMALLNYGDYNVIRTNWNEGSLALYSKSVANTRVVGAEISLLIDRIKALYNINGQSIHLIGHSLGGHVMGYAGERQGDIGRITGLDPAGPYYEATDPRVRLDETDAQFVDVIHTNVNPIWTLGMGIYQPSGHLDFYVNGGDDQTGCDQSVTQDIISEGGFIDGGVQFVTCDHNRVNKLFTDSVGTRCHEAYYCEGEYVADFIEGACALTQRVAEMGFHADLYKPTDNSKNLVFYQKTIGEEPFCGFHYRFDIHFDDPWRAANGKGNLFVTLIGTSGNQERLQLTADMQEFRPGQDYRFMAVTGAPMGTLSGLYFEWEYDTAWYKPWEWDIFTKPDFYVHRIEVYSANDFTSYIMCGQKDPIKANRDVAAFFPVDKCD</sequence>
<feature type="chain" id="PRO_5037709340" description="PLAT domain-containing protein" evidence="9">
    <location>
        <begin position="18"/>
        <end position="495"/>
    </location>
</feature>
<reference evidence="11" key="1">
    <citation type="submission" date="2022-11" db="UniProtKB">
        <authorList>
            <consortium name="EnsemblMetazoa"/>
        </authorList>
    </citation>
    <scope>IDENTIFICATION</scope>
</reference>
<evidence type="ECO:0000259" key="10">
    <source>
        <dbReference type="PROSITE" id="PS50095"/>
    </source>
</evidence>
<dbReference type="Proteomes" id="UP000887568">
    <property type="component" value="Unplaced"/>
</dbReference>
<dbReference type="PANTHER" id="PTHR11610">
    <property type="entry name" value="LIPASE"/>
    <property type="match status" value="1"/>
</dbReference>
<comment type="subcellular location">
    <subcellularLocation>
        <location evidence="1">Secreted</location>
    </subcellularLocation>
</comment>
<dbReference type="PROSITE" id="PS50095">
    <property type="entry name" value="PLAT"/>
    <property type="match status" value="1"/>
</dbReference>
<dbReference type="SUPFAM" id="SSF53474">
    <property type="entry name" value="alpha/beta-Hydrolases"/>
    <property type="match status" value="1"/>
</dbReference>
<dbReference type="InterPro" id="IPR002331">
    <property type="entry name" value="Lipase_panc"/>
</dbReference>
<dbReference type="AlphaFoldDB" id="A0A914A250"/>
<evidence type="ECO:0000256" key="5">
    <source>
        <dbReference type="PIRSR" id="PIRSR000865-1"/>
    </source>
</evidence>
<feature type="signal peptide" evidence="9">
    <location>
        <begin position="1"/>
        <end position="17"/>
    </location>
</feature>
<evidence type="ECO:0000256" key="8">
    <source>
        <dbReference type="RuleBase" id="RU004262"/>
    </source>
</evidence>
<feature type="active site" description="Charge relay system" evidence="5">
    <location>
        <position position="290"/>
    </location>
</feature>
<keyword evidence="6" id="KW-0479">Metal-binding</keyword>
<dbReference type="InterPro" id="IPR016272">
    <property type="entry name" value="Lipase_LIPH"/>
</dbReference>
<dbReference type="GeneID" id="119729358"/>
<comment type="similarity">
    <text evidence="2 8">Belongs to the AB hydrolase superfamily. Lipase family.</text>
</comment>
<feature type="binding site" evidence="6">
    <location>
        <position position="218"/>
    </location>
    <ligand>
        <name>Ca(2+)</name>
        <dbReference type="ChEBI" id="CHEBI:29108"/>
    </ligand>
</feature>
<dbReference type="PANTHER" id="PTHR11610:SF173">
    <property type="entry name" value="LIPASE DOMAIN-CONTAINING PROTEIN-RELATED"/>
    <property type="match status" value="1"/>
</dbReference>
<dbReference type="InterPro" id="IPR001024">
    <property type="entry name" value="PLAT/LH2_dom"/>
</dbReference>
<evidence type="ECO:0000256" key="4">
    <source>
        <dbReference type="ARBA" id="ARBA00023157"/>
    </source>
</evidence>
<protein>
    <recommendedName>
        <fullName evidence="10">PLAT domain-containing protein</fullName>
    </recommendedName>
</protein>
<evidence type="ECO:0000256" key="7">
    <source>
        <dbReference type="PROSITE-ProRule" id="PRU00152"/>
    </source>
</evidence>
<evidence type="ECO:0000256" key="3">
    <source>
        <dbReference type="ARBA" id="ARBA00022525"/>
    </source>
</evidence>
<dbReference type="InterPro" id="IPR029058">
    <property type="entry name" value="AB_hydrolase_fold"/>
</dbReference>
<dbReference type="InterPro" id="IPR033906">
    <property type="entry name" value="Lipase_N"/>
</dbReference>
<keyword evidence="12" id="KW-1185">Reference proteome</keyword>
<dbReference type="Pfam" id="PF00151">
    <property type="entry name" value="Lipase"/>
    <property type="match status" value="1"/>
</dbReference>
<dbReference type="PRINTS" id="PR00821">
    <property type="entry name" value="TAGLIPASE"/>
</dbReference>
<evidence type="ECO:0000256" key="6">
    <source>
        <dbReference type="PIRSR" id="PIRSR000865-2"/>
    </source>
</evidence>
<dbReference type="GO" id="GO:0004806">
    <property type="term" value="F:triacylglycerol lipase activity"/>
    <property type="evidence" value="ECO:0007669"/>
    <property type="project" value="InterPro"/>
</dbReference>
<dbReference type="GO" id="GO:0016042">
    <property type="term" value="P:lipid catabolic process"/>
    <property type="evidence" value="ECO:0007669"/>
    <property type="project" value="TreeGrafter"/>
</dbReference>
<evidence type="ECO:0000256" key="1">
    <source>
        <dbReference type="ARBA" id="ARBA00004613"/>
    </source>
</evidence>
<keyword evidence="4" id="KW-1015">Disulfide bond</keyword>
<comment type="caution">
    <text evidence="7">Lacks conserved residue(s) required for the propagation of feature annotation.</text>
</comment>
<dbReference type="RefSeq" id="XP_038057912.1">
    <property type="nucleotide sequence ID" value="XM_038201984.1"/>
</dbReference>
<organism evidence="11 12">
    <name type="scientific">Patiria miniata</name>
    <name type="common">Bat star</name>
    <name type="synonym">Asterina miniata</name>
    <dbReference type="NCBI Taxonomy" id="46514"/>
    <lineage>
        <taxon>Eukaryota</taxon>
        <taxon>Metazoa</taxon>
        <taxon>Echinodermata</taxon>
        <taxon>Eleutherozoa</taxon>
        <taxon>Asterozoa</taxon>
        <taxon>Asteroidea</taxon>
        <taxon>Valvatacea</taxon>
        <taxon>Valvatida</taxon>
        <taxon>Asterinidae</taxon>
        <taxon>Patiria</taxon>
    </lineage>
</organism>
<evidence type="ECO:0000313" key="12">
    <source>
        <dbReference type="Proteomes" id="UP000887568"/>
    </source>
</evidence>
<dbReference type="InterPro" id="IPR013818">
    <property type="entry name" value="Lipase"/>
</dbReference>